<dbReference type="EC" id="3.6.1.-" evidence="10"/>
<comment type="cofactor">
    <cofactor evidence="10">
        <name>Zn(2+)</name>
        <dbReference type="ChEBI" id="CHEBI:29105"/>
    </cofactor>
    <text evidence="10">Binds 1 zinc ion per subunit.</text>
</comment>
<evidence type="ECO:0000256" key="9">
    <source>
        <dbReference type="ARBA" id="ARBA00023134"/>
    </source>
</evidence>
<evidence type="ECO:0000259" key="11">
    <source>
        <dbReference type="PROSITE" id="PS50936"/>
    </source>
</evidence>
<feature type="binding site" evidence="10">
    <location>
        <position position="252"/>
    </location>
    <ligand>
        <name>Zn(2+)</name>
        <dbReference type="ChEBI" id="CHEBI:29105"/>
    </ligand>
</feature>
<dbReference type="InterPro" id="IPR031944">
    <property type="entry name" value="RsgA_N"/>
</dbReference>
<keyword evidence="2 10" id="KW-0690">Ribosome biogenesis</keyword>
<evidence type="ECO:0000256" key="10">
    <source>
        <dbReference type="HAMAP-Rule" id="MF_01820"/>
    </source>
</evidence>
<dbReference type="NCBIfam" id="TIGR00157">
    <property type="entry name" value="ribosome small subunit-dependent GTPase A"/>
    <property type="match status" value="1"/>
</dbReference>
<feature type="binding site" evidence="10">
    <location>
        <begin position="167"/>
        <end position="175"/>
    </location>
    <ligand>
        <name>GTP</name>
        <dbReference type="ChEBI" id="CHEBI:37565"/>
    </ligand>
</feature>
<comment type="similarity">
    <text evidence="10">Belongs to the TRAFAC class YlqF/YawG GTPase family. RsgA subfamily.</text>
</comment>
<evidence type="ECO:0000256" key="2">
    <source>
        <dbReference type="ARBA" id="ARBA00022517"/>
    </source>
</evidence>
<keyword evidence="7 10" id="KW-0862">Zinc</keyword>
<feature type="binding site" evidence="10">
    <location>
        <begin position="119"/>
        <end position="122"/>
    </location>
    <ligand>
        <name>GTP</name>
        <dbReference type="ChEBI" id="CHEBI:37565"/>
    </ligand>
</feature>
<evidence type="ECO:0000256" key="3">
    <source>
        <dbReference type="ARBA" id="ARBA00022723"/>
    </source>
</evidence>
<feature type="binding site" evidence="10">
    <location>
        <position position="265"/>
    </location>
    <ligand>
        <name>Zn(2+)</name>
        <dbReference type="ChEBI" id="CHEBI:29105"/>
    </ligand>
</feature>
<evidence type="ECO:0000256" key="7">
    <source>
        <dbReference type="ARBA" id="ARBA00022833"/>
    </source>
</evidence>
<evidence type="ECO:0000259" key="12">
    <source>
        <dbReference type="PROSITE" id="PS51721"/>
    </source>
</evidence>
<keyword evidence="8 10" id="KW-0694">RNA-binding</keyword>
<feature type="binding site" evidence="10">
    <location>
        <position position="257"/>
    </location>
    <ligand>
        <name>Zn(2+)</name>
        <dbReference type="ChEBI" id="CHEBI:29105"/>
    </ligand>
</feature>
<dbReference type="InterPro" id="IPR027417">
    <property type="entry name" value="P-loop_NTPase"/>
</dbReference>
<comment type="subunit">
    <text evidence="10">Monomer. Associates with 30S ribosomal subunit, binds 16S rRNA.</text>
</comment>
<proteinExistence type="inferred from homology"/>
<dbReference type="SUPFAM" id="SSF52540">
    <property type="entry name" value="P-loop containing nucleoside triphosphate hydrolases"/>
    <property type="match status" value="1"/>
</dbReference>
<keyword evidence="3 10" id="KW-0479">Metal-binding</keyword>
<dbReference type="CDD" id="cd01854">
    <property type="entry name" value="YjeQ_EngC"/>
    <property type="match status" value="1"/>
</dbReference>
<dbReference type="PROSITE" id="PS51721">
    <property type="entry name" value="G_CP"/>
    <property type="match status" value="1"/>
</dbReference>
<keyword evidence="4 10" id="KW-0699">rRNA-binding</keyword>
<dbReference type="Pfam" id="PF16745">
    <property type="entry name" value="RsgA_N"/>
    <property type="match status" value="1"/>
</dbReference>
<dbReference type="HAMAP" id="MF_01820">
    <property type="entry name" value="GTPase_RsgA"/>
    <property type="match status" value="1"/>
</dbReference>
<dbReference type="InterPro" id="IPR004881">
    <property type="entry name" value="Ribosome_biogen_GTPase_RsgA"/>
</dbReference>
<feature type="binding site" evidence="10">
    <location>
        <position position="259"/>
    </location>
    <ligand>
        <name>Zn(2+)</name>
        <dbReference type="ChEBI" id="CHEBI:29105"/>
    </ligand>
</feature>
<keyword evidence="9 10" id="KW-0342">GTP-binding</keyword>
<evidence type="ECO:0000256" key="1">
    <source>
        <dbReference type="ARBA" id="ARBA00022490"/>
    </source>
</evidence>
<comment type="caution">
    <text evidence="13">The sequence shown here is derived from an EMBL/GenBank/DDBJ whole genome shotgun (WGS) entry which is preliminary data.</text>
</comment>
<evidence type="ECO:0000256" key="4">
    <source>
        <dbReference type="ARBA" id="ARBA00022730"/>
    </source>
</evidence>
<dbReference type="PANTHER" id="PTHR32120:SF11">
    <property type="entry name" value="SMALL RIBOSOMAL SUBUNIT BIOGENESIS GTPASE RSGA 1, MITOCHONDRIAL-RELATED"/>
    <property type="match status" value="1"/>
</dbReference>
<dbReference type="EMBL" id="JACOPK010000002">
    <property type="protein sequence ID" value="MBC5694994.1"/>
    <property type="molecule type" value="Genomic_DNA"/>
</dbReference>
<name>A0ABR7GL06_9FIRM</name>
<dbReference type="PANTHER" id="PTHR32120">
    <property type="entry name" value="SMALL RIBOSOMAL SUBUNIT BIOGENESIS GTPASE RSGA"/>
    <property type="match status" value="1"/>
</dbReference>
<evidence type="ECO:0000256" key="8">
    <source>
        <dbReference type="ARBA" id="ARBA00022884"/>
    </source>
</evidence>
<dbReference type="InterPro" id="IPR010914">
    <property type="entry name" value="RsgA_GTPase_dom"/>
</dbReference>
<keyword evidence="1 10" id="KW-0963">Cytoplasm</keyword>
<evidence type="ECO:0000256" key="5">
    <source>
        <dbReference type="ARBA" id="ARBA00022741"/>
    </source>
</evidence>
<comment type="subcellular location">
    <subcellularLocation>
        <location evidence="10">Cytoplasm</location>
    </subcellularLocation>
</comment>
<keyword evidence="5 10" id="KW-0547">Nucleotide-binding</keyword>
<evidence type="ECO:0000313" key="13">
    <source>
        <dbReference type="EMBL" id="MBC5694994.1"/>
    </source>
</evidence>
<organism evidence="13 14">
    <name type="scientific">Agathobaculum hominis</name>
    <dbReference type="NCBI Taxonomy" id="2763014"/>
    <lineage>
        <taxon>Bacteria</taxon>
        <taxon>Bacillati</taxon>
        <taxon>Bacillota</taxon>
        <taxon>Clostridia</taxon>
        <taxon>Eubacteriales</taxon>
        <taxon>Butyricicoccaceae</taxon>
        <taxon>Agathobaculum</taxon>
    </lineage>
</organism>
<feature type="domain" description="CP-type G" evidence="12">
    <location>
        <begin position="70"/>
        <end position="225"/>
    </location>
</feature>
<evidence type="ECO:0000256" key="6">
    <source>
        <dbReference type="ARBA" id="ARBA00022801"/>
    </source>
</evidence>
<feature type="domain" description="EngC GTPase" evidence="11">
    <location>
        <begin position="79"/>
        <end position="223"/>
    </location>
</feature>
<keyword evidence="14" id="KW-1185">Reference proteome</keyword>
<dbReference type="InterPro" id="IPR012340">
    <property type="entry name" value="NA-bd_OB-fold"/>
</dbReference>
<dbReference type="Gene3D" id="2.40.50.140">
    <property type="entry name" value="Nucleic acid-binding proteins"/>
    <property type="match status" value="1"/>
</dbReference>
<dbReference type="PROSITE" id="PS50936">
    <property type="entry name" value="ENGC_GTPASE"/>
    <property type="match status" value="1"/>
</dbReference>
<protein>
    <recommendedName>
        <fullName evidence="10">Small ribosomal subunit biogenesis GTPase RsgA</fullName>
        <ecNumber evidence="10">3.6.1.-</ecNumber>
    </recommendedName>
</protein>
<evidence type="ECO:0000313" key="14">
    <source>
        <dbReference type="Proteomes" id="UP000641741"/>
    </source>
</evidence>
<dbReference type="SUPFAM" id="SSF50249">
    <property type="entry name" value="Nucleic acid-binding proteins"/>
    <property type="match status" value="1"/>
</dbReference>
<dbReference type="Gene3D" id="1.10.40.50">
    <property type="entry name" value="Probable gtpase engc, domain 3"/>
    <property type="match status" value="1"/>
</dbReference>
<sequence length="305" mass="33060">MRKGSVFLTEGIILKGIGGFYYVDTPEGLIECKARGKFRKTVGKPIVGDRVQLEVQPDGTGYLMSIAPRRNSLIRPAVANLDLVVAVASAAPPVTDPFLIDKVTAIAVHKEITPLVVINKTDADAGDELYETYRKSGIEVLRVSARTGEGIDALRERICGKVSAFAGNSGVGKSSVLNRLDSSFGAEVGAISDRIGRGRHTTRHVELHPIEGGGYIADTPGFSSFETEQMDLVLARDLEYAFPEFAPYLGQCRFTGCAHVKEKGCAILAAVENGEIAKTRHESYVKLYESVKDLKEWELTKGGTR</sequence>
<comment type="function">
    <text evidence="10">One of several proteins that assist in the late maturation steps of the functional core of the 30S ribosomal subunit. Helps release RbfA from mature subunits. May play a role in the assembly of ribosomal proteins into the subunit. Circularly permuted GTPase that catalyzes slow GTP hydrolysis, GTPase activity is stimulated by the 30S ribosomal subunit.</text>
</comment>
<dbReference type="Proteomes" id="UP000641741">
    <property type="component" value="Unassembled WGS sequence"/>
</dbReference>
<gene>
    <name evidence="10 13" type="primary">rsgA</name>
    <name evidence="13" type="ORF">H8S02_03395</name>
</gene>
<dbReference type="Gene3D" id="3.40.50.300">
    <property type="entry name" value="P-loop containing nucleotide triphosphate hydrolases"/>
    <property type="match status" value="1"/>
</dbReference>
<dbReference type="InterPro" id="IPR030378">
    <property type="entry name" value="G_CP_dom"/>
</dbReference>
<keyword evidence="6 10" id="KW-0378">Hydrolase</keyword>
<dbReference type="CDD" id="cd04466">
    <property type="entry name" value="S1_YloQ_GTPase"/>
    <property type="match status" value="1"/>
</dbReference>
<reference evidence="13 14" key="1">
    <citation type="submission" date="2020-08" db="EMBL/GenBank/DDBJ databases">
        <title>Genome public.</title>
        <authorList>
            <person name="Liu C."/>
            <person name="Sun Q."/>
        </authorList>
    </citation>
    <scope>NUCLEOTIDE SEQUENCE [LARGE SCALE GENOMIC DNA]</scope>
    <source>
        <strain evidence="13 14">M2</strain>
    </source>
</reference>
<dbReference type="Pfam" id="PF03193">
    <property type="entry name" value="RsgA_GTPase"/>
    <property type="match status" value="1"/>
</dbReference>
<accession>A0ABR7GL06</accession>